<evidence type="ECO:0000256" key="1">
    <source>
        <dbReference type="SAM" id="MobiDB-lite"/>
    </source>
</evidence>
<dbReference type="PATRIC" id="fig|1710894.3.peg.149"/>
<dbReference type="AlphaFoldDB" id="A0A1B7VGA0"/>
<evidence type="ECO:0000313" key="2">
    <source>
        <dbReference type="EMBL" id="OBQ16614.1"/>
    </source>
</evidence>
<name>A0A1B7VGA0_APHFL</name>
<evidence type="ECO:0000313" key="3">
    <source>
        <dbReference type="Proteomes" id="UP000092382"/>
    </source>
</evidence>
<dbReference type="Proteomes" id="UP000092382">
    <property type="component" value="Unassembled WGS sequence"/>
</dbReference>
<feature type="compositionally biased region" description="Basic and acidic residues" evidence="1">
    <location>
        <begin position="110"/>
        <end position="123"/>
    </location>
</feature>
<reference evidence="2 3" key="1">
    <citation type="submission" date="2015-09" db="EMBL/GenBank/DDBJ databases">
        <title>Whole genome shotgun sequence assembly of Aphanizomenon flos-aquae UKL13.</title>
        <authorList>
            <person name="Driscoll C."/>
        </authorList>
    </citation>
    <scope>NUCLEOTIDE SEQUENCE [LARGE SCALE GENOMIC DNA]</scope>
    <source>
        <strain evidence="2">MDT13</strain>
    </source>
</reference>
<comment type="caution">
    <text evidence="2">The sequence shown here is derived from an EMBL/GenBank/DDBJ whole genome shotgun (WGS) entry which is preliminary data.</text>
</comment>
<protein>
    <submittedName>
        <fullName evidence="2">Uncharacterized protein</fullName>
    </submittedName>
</protein>
<organism evidence="2 3">
    <name type="scientific">Aphanizomenon flos-aquae LD13</name>
    <dbReference type="NCBI Taxonomy" id="1710894"/>
    <lineage>
        <taxon>Bacteria</taxon>
        <taxon>Bacillati</taxon>
        <taxon>Cyanobacteriota</taxon>
        <taxon>Cyanophyceae</taxon>
        <taxon>Nostocales</taxon>
        <taxon>Aphanizomenonaceae</taxon>
        <taxon>Aphanizomenon</taxon>
    </lineage>
</organism>
<feature type="region of interest" description="Disordered" evidence="1">
    <location>
        <begin position="110"/>
        <end position="139"/>
    </location>
</feature>
<gene>
    <name evidence="2" type="ORF">AN481_19300</name>
</gene>
<dbReference type="EMBL" id="LJOY01000139">
    <property type="protein sequence ID" value="OBQ16614.1"/>
    <property type="molecule type" value="Genomic_DNA"/>
</dbReference>
<accession>A0A1B7VGA0</accession>
<sequence length="139" mass="15531">MAQLASEMDDLSRAEYEKLSPDAKDDFDKKAGINMYADPNIGEAFHISTGGKDHPDKPADVGTWNFHWAGVIIKSGSDTMTLENYSVGDYTKENKDWVFQMYGVGKKGQSFHEEHKDVHKQHGDAPTSLVAVRPKSQEE</sequence>
<proteinExistence type="predicted"/>